<dbReference type="Proteomes" id="UP001202831">
    <property type="component" value="Unassembled WGS sequence"/>
</dbReference>
<keyword evidence="5 7" id="KW-1133">Transmembrane helix</keyword>
<evidence type="ECO:0000256" key="2">
    <source>
        <dbReference type="ARBA" id="ARBA00005774"/>
    </source>
</evidence>
<dbReference type="RefSeq" id="WP_249249541.1">
    <property type="nucleotide sequence ID" value="NZ_JAKIKT010000005.1"/>
</dbReference>
<dbReference type="HAMAP" id="MF_00143">
    <property type="entry name" value="UPF0114"/>
    <property type="match status" value="1"/>
</dbReference>
<evidence type="ECO:0000313" key="8">
    <source>
        <dbReference type="EMBL" id="MCL2914907.1"/>
    </source>
</evidence>
<feature type="transmembrane region" description="Helical" evidence="7">
    <location>
        <begin position="139"/>
        <end position="163"/>
    </location>
</feature>
<comment type="caution">
    <text evidence="8">The sequence shown here is derived from an EMBL/GenBank/DDBJ whole genome shotgun (WGS) entry which is preliminary data.</text>
</comment>
<feature type="transmembrane region" description="Helical" evidence="7">
    <location>
        <begin position="17"/>
        <end position="37"/>
    </location>
</feature>
<dbReference type="PANTHER" id="PTHR38596:SF1">
    <property type="entry name" value="UPF0114 PROTEIN YQHA"/>
    <property type="match status" value="1"/>
</dbReference>
<dbReference type="EMBL" id="JAKIKT010000005">
    <property type="protein sequence ID" value="MCL2914907.1"/>
    <property type="molecule type" value="Genomic_DNA"/>
</dbReference>
<reference evidence="8 9" key="1">
    <citation type="submission" date="2022-01" db="EMBL/GenBank/DDBJ databases">
        <title>Whole genome-based taxonomy of the Shewanellaceae.</title>
        <authorList>
            <person name="Martin-Rodriguez A.J."/>
        </authorList>
    </citation>
    <scope>NUCLEOTIDE SEQUENCE [LARGE SCALE GENOMIC DNA]</scope>
    <source>
        <strain evidence="8 9">DSM 21332</strain>
    </source>
</reference>
<feature type="transmembrane region" description="Helical" evidence="7">
    <location>
        <begin position="57"/>
        <end position="78"/>
    </location>
</feature>
<evidence type="ECO:0000256" key="3">
    <source>
        <dbReference type="ARBA" id="ARBA00022475"/>
    </source>
</evidence>
<evidence type="ECO:0000256" key="4">
    <source>
        <dbReference type="ARBA" id="ARBA00022692"/>
    </source>
</evidence>
<evidence type="ECO:0000256" key="7">
    <source>
        <dbReference type="HAMAP-Rule" id="MF_00143"/>
    </source>
</evidence>
<evidence type="ECO:0000256" key="1">
    <source>
        <dbReference type="ARBA" id="ARBA00004651"/>
    </source>
</evidence>
<gene>
    <name evidence="8" type="ORF">L2725_14155</name>
</gene>
<dbReference type="NCBIfam" id="TIGR00645">
    <property type="entry name" value="HI0507"/>
    <property type="match status" value="1"/>
</dbReference>
<evidence type="ECO:0000256" key="6">
    <source>
        <dbReference type="ARBA" id="ARBA00023136"/>
    </source>
</evidence>
<keyword evidence="3 7" id="KW-1003">Cell membrane</keyword>
<comment type="subcellular location">
    <subcellularLocation>
        <location evidence="1 7">Cell membrane</location>
        <topology evidence="1 7">Multi-pass membrane protein</topology>
    </subcellularLocation>
</comment>
<dbReference type="InterPro" id="IPR020761">
    <property type="entry name" value="UPF0114_bac"/>
</dbReference>
<dbReference type="Pfam" id="PF03350">
    <property type="entry name" value="UPF0114"/>
    <property type="match status" value="1"/>
</dbReference>
<organism evidence="8 9">
    <name type="scientific">Shewanella corallii</name>
    <dbReference type="NCBI Taxonomy" id="560080"/>
    <lineage>
        <taxon>Bacteria</taxon>
        <taxon>Pseudomonadati</taxon>
        <taxon>Pseudomonadota</taxon>
        <taxon>Gammaproteobacteria</taxon>
        <taxon>Alteromonadales</taxon>
        <taxon>Shewanellaceae</taxon>
        <taxon>Shewanella</taxon>
    </lineage>
</organism>
<feature type="transmembrane region" description="Helical" evidence="7">
    <location>
        <begin position="98"/>
        <end position="119"/>
    </location>
</feature>
<keyword evidence="9" id="KW-1185">Reference proteome</keyword>
<dbReference type="InterPro" id="IPR005134">
    <property type="entry name" value="UPF0114"/>
</dbReference>
<keyword evidence="6 7" id="KW-0472">Membrane</keyword>
<proteinExistence type="inferred from homology"/>
<protein>
    <recommendedName>
        <fullName evidence="7">UPF0114 protein L2725_14155</fullName>
    </recommendedName>
</protein>
<comment type="similarity">
    <text evidence="2 7">Belongs to the UPF0114 family.</text>
</comment>
<evidence type="ECO:0000313" key="9">
    <source>
        <dbReference type="Proteomes" id="UP001202831"/>
    </source>
</evidence>
<evidence type="ECO:0000256" key="5">
    <source>
        <dbReference type="ARBA" id="ARBA00022989"/>
    </source>
</evidence>
<accession>A0ABT0N8W9</accession>
<keyword evidence="4 7" id="KW-0812">Transmembrane</keyword>
<dbReference type="PANTHER" id="PTHR38596">
    <property type="entry name" value="UPF0114 PROTEIN YQHA"/>
    <property type="match status" value="1"/>
</dbReference>
<sequence length="171" mass="18825">MKRLENHFEKLLFNSRWLLAPFFFGLVIAIGVLFLKFGKELLNLFAIVFIGGEGHPILSILTLVDTALLASLLLIIAFSGYENFVSKFGPADHEDRPAWMGSVGFADLKLKLIGAIVAISSVELLKTFLDTDNFSSDVLAWKVGIHLTFVTSGVLFALTDFIASKSKSTKK</sequence>
<name>A0ABT0N8W9_9GAMM</name>